<evidence type="ECO:0000313" key="2">
    <source>
        <dbReference type="Proteomes" id="UP000317429"/>
    </source>
</evidence>
<dbReference type="Proteomes" id="UP000317429">
    <property type="component" value="Chromosome"/>
</dbReference>
<sequence length="116" mass="13375">MTPEQKRILVEMLCRTEALEAEPRLPLWASDYLEQTTELEHGPRVRPDFWGSNLTATEQRRFLRAAEQLADAGFLDAYRARGGRVTHLRLTDTGRDLAESLRALRDPKPLLWSDDQ</sequence>
<protein>
    <recommendedName>
        <fullName evidence="3">MarR family transcriptional regulator</fullName>
    </recommendedName>
</protein>
<gene>
    <name evidence="1" type="ORF">Pla175_05520</name>
</gene>
<dbReference type="KEGG" id="pnd:Pla175_05520"/>
<proteinExistence type="predicted"/>
<dbReference type="OrthoDB" id="9973698at2"/>
<dbReference type="AlphaFoldDB" id="A0A518D6W2"/>
<evidence type="ECO:0008006" key="3">
    <source>
        <dbReference type="Google" id="ProtNLM"/>
    </source>
</evidence>
<evidence type="ECO:0000313" key="1">
    <source>
        <dbReference type="EMBL" id="QDU87195.1"/>
    </source>
</evidence>
<accession>A0A518D6W2</accession>
<dbReference type="EMBL" id="CP036291">
    <property type="protein sequence ID" value="QDU87195.1"/>
    <property type="molecule type" value="Genomic_DNA"/>
</dbReference>
<keyword evidence="2" id="KW-1185">Reference proteome</keyword>
<organism evidence="1 2">
    <name type="scientific">Pirellulimonas nuda</name>
    <dbReference type="NCBI Taxonomy" id="2528009"/>
    <lineage>
        <taxon>Bacteria</taxon>
        <taxon>Pseudomonadati</taxon>
        <taxon>Planctomycetota</taxon>
        <taxon>Planctomycetia</taxon>
        <taxon>Pirellulales</taxon>
        <taxon>Lacipirellulaceae</taxon>
        <taxon>Pirellulimonas</taxon>
    </lineage>
</organism>
<reference evidence="1 2" key="1">
    <citation type="submission" date="2019-02" db="EMBL/GenBank/DDBJ databases">
        <title>Deep-cultivation of Planctomycetes and their phenomic and genomic characterization uncovers novel biology.</title>
        <authorList>
            <person name="Wiegand S."/>
            <person name="Jogler M."/>
            <person name="Boedeker C."/>
            <person name="Pinto D."/>
            <person name="Vollmers J."/>
            <person name="Rivas-Marin E."/>
            <person name="Kohn T."/>
            <person name="Peeters S.H."/>
            <person name="Heuer A."/>
            <person name="Rast P."/>
            <person name="Oberbeckmann S."/>
            <person name="Bunk B."/>
            <person name="Jeske O."/>
            <person name="Meyerdierks A."/>
            <person name="Storesund J.E."/>
            <person name="Kallscheuer N."/>
            <person name="Luecker S."/>
            <person name="Lage O.M."/>
            <person name="Pohl T."/>
            <person name="Merkel B.J."/>
            <person name="Hornburger P."/>
            <person name="Mueller R.-W."/>
            <person name="Bruemmer F."/>
            <person name="Labrenz M."/>
            <person name="Spormann A.M."/>
            <person name="Op den Camp H."/>
            <person name="Overmann J."/>
            <person name="Amann R."/>
            <person name="Jetten M.S.M."/>
            <person name="Mascher T."/>
            <person name="Medema M.H."/>
            <person name="Devos D.P."/>
            <person name="Kaster A.-K."/>
            <person name="Ovreas L."/>
            <person name="Rohde M."/>
            <person name="Galperin M.Y."/>
            <person name="Jogler C."/>
        </authorList>
    </citation>
    <scope>NUCLEOTIDE SEQUENCE [LARGE SCALE GENOMIC DNA]</scope>
    <source>
        <strain evidence="1 2">Pla175</strain>
    </source>
</reference>
<name>A0A518D6W2_9BACT</name>
<dbReference type="RefSeq" id="WP_145281113.1">
    <property type="nucleotide sequence ID" value="NZ_CP036291.1"/>
</dbReference>